<evidence type="ECO:0000313" key="1">
    <source>
        <dbReference type="EMBL" id="KAI3702029.1"/>
    </source>
</evidence>
<proteinExistence type="predicted"/>
<organism evidence="1 2">
    <name type="scientific">Arctium lappa</name>
    <name type="common">Greater burdock</name>
    <name type="synonym">Lappa major</name>
    <dbReference type="NCBI Taxonomy" id="4217"/>
    <lineage>
        <taxon>Eukaryota</taxon>
        <taxon>Viridiplantae</taxon>
        <taxon>Streptophyta</taxon>
        <taxon>Embryophyta</taxon>
        <taxon>Tracheophyta</taxon>
        <taxon>Spermatophyta</taxon>
        <taxon>Magnoliopsida</taxon>
        <taxon>eudicotyledons</taxon>
        <taxon>Gunneridae</taxon>
        <taxon>Pentapetalae</taxon>
        <taxon>asterids</taxon>
        <taxon>campanulids</taxon>
        <taxon>Asterales</taxon>
        <taxon>Asteraceae</taxon>
        <taxon>Carduoideae</taxon>
        <taxon>Cardueae</taxon>
        <taxon>Arctiinae</taxon>
        <taxon>Arctium</taxon>
    </lineage>
</organism>
<dbReference type="Proteomes" id="UP001055879">
    <property type="component" value="Linkage Group LG09"/>
</dbReference>
<evidence type="ECO:0000313" key="2">
    <source>
        <dbReference type="Proteomes" id="UP001055879"/>
    </source>
</evidence>
<name>A0ACB8ZVL3_ARCLA</name>
<reference evidence="2" key="1">
    <citation type="journal article" date="2022" name="Mol. Ecol. Resour.">
        <title>The genomes of chicory, endive, great burdock and yacon provide insights into Asteraceae palaeo-polyploidization history and plant inulin production.</title>
        <authorList>
            <person name="Fan W."/>
            <person name="Wang S."/>
            <person name="Wang H."/>
            <person name="Wang A."/>
            <person name="Jiang F."/>
            <person name="Liu H."/>
            <person name="Zhao H."/>
            <person name="Xu D."/>
            <person name="Zhang Y."/>
        </authorList>
    </citation>
    <scope>NUCLEOTIDE SEQUENCE [LARGE SCALE GENOMIC DNA]</scope>
    <source>
        <strain evidence="2">cv. Niubang</strain>
    </source>
</reference>
<gene>
    <name evidence="1" type="ORF">L6452_27625</name>
</gene>
<accession>A0ACB8ZVL3</accession>
<sequence>MFMMTTLDRSMRRKGNQLCLMFSSLTLFLFHKPETEQVGRDFDPLTTFDIGISKDAIEEPELMSRESKSDEARARIKKIQDELPSLKEQCCELLSAKQVLLVDPKGSSSG</sequence>
<protein>
    <submittedName>
        <fullName evidence="1">Uncharacterized protein</fullName>
    </submittedName>
</protein>
<reference evidence="1 2" key="2">
    <citation type="journal article" date="2022" name="Mol. Ecol. Resour.">
        <title>The genomes of chicory, endive, great burdock and yacon provide insights into Asteraceae paleo-polyploidization history and plant inulin production.</title>
        <authorList>
            <person name="Fan W."/>
            <person name="Wang S."/>
            <person name="Wang H."/>
            <person name="Wang A."/>
            <person name="Jiang F."/>
            <person name="Liu H."/>
            <person name="Zhao H."/>
            <person name="Xu D."/>
            <person name="Zhang Y."/>
        </authorList>
    </citation>
    <scope>NUCLEOTIDE SEQUENCE [LARGE SCALE GENOMIC DNA]</scope>
    <source>
        <strain evidence="2">cv. Niubang</strain>
    </source>
</reference>
<comment type="caution">
    <text evidence="1">The sequence shown here is derived from an EMBL/GenBank/DDBJ whole genome shotgun (WGS) entry which is preliminary data.</text>
</comment>
<dbReference type="EMBL" id="CM042055">
    <property type="protein sequence ID" value="KAI3702029.1"/>
    <property type="molecule type" value="Genomic_DNA"/>
</dbReference>
<keyword evidence="2" id="KW-1185">Reference proteome</keyword>